<evidence type="ECO:0000313" key="2">
    <source>
        <dbReference type="Proteomes" id="UP001607302"/>
    </source>
</evidence>
<sequence>MFSVCERAGCGNTDGNIAEIPRERKRSCRLRRVTTNEVEEDSGGMVSRRGSIRKTNVFTRYTVSPKVPLFENFERQLFFCEPLSVGRKLDAERPSKKNMWIKEEHGRETPIRPAFVYEQIYGRNGQETRDRAIPDPVNLDRSTSYGLFAFVTLDSCPF</sequence>
<accession>A0ABD2AGC4</accession>
<protein>
    <submittedName>
        <fullName evidence="1">Uncharacterized protein</fullName>
    </submittedName>
</protein>
<dbReference type="Proteomes" id="UP001607302">
    <property type="component" value="Unassembled WGS sequence"/>
</dbReference>
<comment type="caution">
    <text evidence="1">The sequence shown here is derived from an EMBL/GenBank/DDBJ whole genome shotgun (WGS) entry which is preliminary data.</text>
</comment>
<keyword evidence="2" id="KW-1185">Reference proteome</keyword>
<reference evidence="1 2" key="1">
    <citation type="journal article" date="2024" name="Ann. Entomol. Soc. Am.">
        <title>Genomic analyses of the southern and eastern yellowjacket wasps (Hymenoptera: Vespidae) reveal evolutionary signatures of social life.</title>
        <authorList>
            <person name="Catto M.A."/>
            <person name="Caine P.B."/>
            <person name="Orr S.E."/>
            <person name="Hunt B.G."/>
            <person name="Goodisman M.A.D."/>
        </authorList>
    </citation>
    <scope>NUCLEOTIDE SEQUENCE [LARGE SCALE GENOMIC DNA]</scope>
    <source>
        <strain evidence="1">233</strain>
        <tissue evidence="1">Head and thorax</tissue>
    </source>
</reference>
<name>A0ABD2AGC4_VESSQ</name>
<evidence type="ECO:0000313" key="1">
    <source>
        <dbReference type="EMBL" id="KAL2719671.1"/>
    </source>
</evidence>
<dbReference type="AlphaFoldDB" id="A0ABD2AGC4"/>
<dbReference type="EMBL" id="JAUDFV010000149">
    <property type="protein sequence ID" value="KAL2719671.1"/>
    <property type="molecule type" value="Genomic_DNA"/>
</dbReference>
<gene>
    <name evidence="1" type="ORF">V1478_011133</name>
</gene>
<proteinExistence type="predicted"/>
<organism evidence="1 2">
    <name type="scientific">Vespula squamosa</name>
    <name type="common">Southern yellow jacket</name>
    <name type="synonym">Wasp</name>
    <dbReference type="NCBI Taxonomy" id="30214"/>
    <lineage>
        <taxon>Eukaryota</taxon>
        <taxon>Metazoa</taxon>
        <taxon>Ecdysozoa</taxon>
        <taxon>Arthropoda</taxon>
        <taxon>Hexapoda</taxon>
        <taxon>Insecta</taxon>
        <taxon>Pterygota</taxon>
        <taxon>Neoptera</taxon>
        <taxon>Endopterygota</taxon>
        <taxon>Hymenoptera</taxon>
        <taxon>Apocrita</taxon>
        <taxon>Aculeata</taxon>
        <taxon>Vespoidea</taxon>
        <taxon>Vespidae</taxon>
        <taxon>Vespinae</taxon>
        <taxon>Vespula</taxon>
    </lineage>
</organism>